<dbReference type="PANTHER" id="PTHR10359">
    <property type="entry name" value="A/G-SPECIFIC ADENINE GLYCOSYLASE/ENDONUCLEASE III"/>
    <property type="match status" value="1"/>
</dbReference>
<reference evidence="7 8" key="1">
    <citation type="submission" date="2018-10" db="EMBL/GenBank/DDBJ databases">
        <title>Genomic Encyclopedia of Archaeal and Bacterial Type Strains, Phase II (KMG-II): from individual species to whole genera.</title>
        <authorList>
            <person name="Goeker M."/>
        </authorList>
    </citation>
    <scope>NUCLEOTIDE SEQUENCE [LARGE SCALE GENOMIC DNA]</scope>
    <source>
        <strain evidence="7 8">DSM 235</strain>
    </source>
</reference>
<dbReference type="GO" id="GO:0046872">
    <property type="term" value="F:metal ion binding"/>
    <property type="evidence" value="ECO:0007669"/>
    <property type="project" value="UniProtKB-KW"/>
</dbReference>
<name>A0A495VD11_9GAMM</name>
<accession>A0A495VD11</accession>
<dbReference type="PANTHER" id="PTHR10359:SF19">
    <property type="entry name" value="DNA REPAIR GLYCOSYLASE MJ1434-RELATED"/>
    <property type="match status" value="1"/>
</dbReference>
<dbReference type="GO" id="GO:0006284">
    <property type="term" value="P:base-excision repair"/>
    <property type="evidence" value="ECO:0007669"/>
    <property type="project" value="InterPro"/>
</dbReference>
<evidence type="ECO:0000256" key="5">
    <source>
        <dbReference type="SAM" id="MobiDB-lite"/>
    </source>
</evidence>
<comment type="caution">
    <text evidence="7">The sequence shown here is derived from an EMBL/GenBank/DDBJ whole genome shotgun (WGS) entry which is preliminary data.</text>
</comment>
<evidence type="ECO:0000256" key="1">
    <source>
        <dbReference type="ARBA" id="ARBA00022485"/>
    </source>
</evidence>
<dbReference type="AlphaFoldDB" id="A0A495VD11"/>
<dbReference type="Pfam" id="PF00730">
    <property type="entry name" value="HhH-GPD"/>
    <property type="match status" value="1"/>
</dbReference>
<dbReference type="Proteomes" id="UP000274556">
    <property type="component" value="Unassembled WGS sequence"/>
</dbReference>
<dbReference type="Gene3D" id="1.10.340.30">
    <property type="entry name" value="Hypothetical protein, domain 2"/>
    <property type="match status" value="1"/>
</dbReference>
<evidence type="ECO:0000259" key="6">
    <source>
        <dbReference type="SMART" id="SM00478"/>
    </source>
</evidence>
<evidence type="ECO:0000256" key="2">
    <source>
        <dbReference type="ARBA" id="ARBA00022723"/>
    </source>
</evidence>
<evidence type="ECO:0000256" key="3">
    <source>
        <dbReference type="ARBA" id="ARBA00023004"/>
    </source>
</evidence>
<dbReference type="RefSeq" id="WP_120799224.1">
    <property type="nucleotide sequence ID" value="NZ_RBXL01000001.1"/>
</dbReference>
<keyword evidence="8" id="KW-1185">Reference proteome</keyword>
<dbReference type="PIRSF" id="PIRSF001435">
    <property type="entry name" value="Nth"/>
    <property type="match status" value="1"/>
</dbReference>
<sequence>MDAETLRAVYARLLDAFGEQDWWPAQTAFEVMIGAILTQNTAWTNVERALERLRSRIPLDAESILALDPPELADALRPSGYFNVKSQRVRGLCEAYLQAGGHRGLDALTTPELRARLLAIKGIGPETADDILLYAFDRPVFVVDAYTRRIFERLGLLAGGETYEGIRRAFEQALGPDVPMLKEYHGLIVSQGKEVCRTRPACERCALRRTCAAAAASPSDSSTPSRPSQQRRRGTTASEETP</sequence>
<dbReference type="InterPro" id="IPR003265">
    <property type="entry name" value="HhH-GPD_domain"/>
</dbReference>
<organism evidence="7 8">
    <name type="scientific">Thiocapsa rosea</name>
    <dbReference type="NCBI Taxonomy" id="69360"/>
    <lineage>
        <taxon>Bacteria</taxon>
        <taxon>Pseudomonadati</taxon>
        <taxon>Pseudomonadota</taxon>
        <taxon>Gammaproteobacteria</taxon>
        <taxon>Chromatiales</taxon>
        <taxon>Chromatiaceae</taxon>
        <taxon>Thiocapsa</taxon>
    </lineage>
</organism>
<dbReference type="Gene3D" id="1.10.1670.10">
    <property type="entry name" value="Helix-hairpin-Helix base-excision DNA repair enzymes (C-terminal)"/>
    <property type="match status" value="1"/>
</dbReference>
<keyword evidence="1" id="KW-0004">4Fe-4S</keyword>
<evidence type="ECO:0000256" key="4">
    <source>
        <dbReference type="ARBA" id="ARBA00023014"/>
    </source>
</evidence>
<protein>
    <submittedName>
        <fullName evidence="7">DNA-3-methyladenine glycosylase III</fullName>
    </submittedName>
</protein>
<keyword evidence="4" id="KW-0411">Iron-sulfur</keyword>
<feature type="region of interest" description="Disordered" evidence="5">
    <location>
        <begin position="213"/>
        <end position="242"/>
    </location>
</feature>
<dbReference type="InterPro" id="IPR023170">
    <property type="entry name" value="HhH_base_excis_C"/>
</dbReference>
<proteinExistence type="predicted"/>
<dbReference type="CDD" id="cd00056">
    <property type="entry name" value="ENDO3c"/>
    <property type="match status" value="1"/>
</dbReference>
<gene>
    <name evidence="7" type="ORF">BDD21_4784</name>
</gene>
<feature type="domain" description="HhH-GPD" evidence="6">
    <location>
        <begin position="37"/>
        <end position="194"/>
    </location>
</feature>
<dbReference type="SUPFAM" id="SSF48150">
    <property type="entry name" value="DNA-glycosylase"/>
    <property type="match status" value="1"/>
</dbReference>
<dbReference type="OrthoDB" id="9802365at2"/>
<dbReference type="EMBL" id="RBXL01000001">
    <property type="protein sequence ID" value="RKT47219.1"/>
    <property type="molecule type" value="Genomic_DNA"/>
</dbReference>
<keyword evidence="3" id="KW-0408">Iron</keyword>
<dbReference type="InterPro" id="IPR011257">
    <property type="entry name" value="DNA_glycosylase"/>
</dbReference>
<keyword evidence="2" id="KW-0479">Metal-binding</keyword>
<dbReference type="GO" id="GO:0051539">
    <property type="term" value="F:4 iron, 4 sulfur cluster binding"/>
    <property type="evidence" value="ECO:0007669"/>
    <property type="project" value="UniProtKB-KW"/>
</dbReference>
<dbReference type="SMART" id="SM00478">
    <property type="entry name" value="ENDO3c"/>
    <property type="match status" value="1"/>
</dbReference>
<feature type="compositionally biased region" description="Low complexity" evidence="5">
    <location>
        <begin position="213"/>
        <end position="228"/>
    </location>
</feature>
<evidence type="ECO:0000313" key="7">
    <source>
        <dbReference type="EMBL" id="RKT47219.1"/>
    </source>
</evidence>
<evidence type="ECO:0000313" key="8">
    <source>
        <dbReference type="Proteomes" id="UP000274556"/>
    </source>
</evidence>
<dbReference type="GO" id="GO:0003824">
    <property type="term" value="F:catalytic activity"/>
    <property type="evidence" value="ECO:0007669"/>
    <property type="project" value="InterPro"/>
</dbReference>